<proteinExistence type="predicted"/>
<comment type="caution">
    <text evidence="1">The sequence shown here is derived from an EMBL/GenBank/DDBJ whole genome shotgun (WGS) entry which is preliminary data.</text>
</comment>
<dbReference type="EMBL" id="AMCI01007376">
    <property type="protein sequence ID" value="EJW92734.1"/>
    <property type="molecule type" value="Genomic_DNA"/>
</dbReference>
<dbReference type="AlphaFoldDB" id="J9FZG9"/>
<reference evidence="1" key="1">
    <citation type="journal article" date="2012" name="PLoS ONE">
        <title>Gene sets for utilization of primary and secondary nutrition supplies in the distal gut of endangered iberian lynx.</title>
        <authorList>
            <person name="Alcaide M."/>
            <person name="Messina E."/>
            <person name="Richter M."/>
            <person name="Bargiela R."/>
            <person name="Peplies J."/>
            <person name="Huws S.A."/>
            <person name="Newbold C.J."/>
            <person name="Golyshin P.N."/>
            <person name="Simon M.A."/>
            <person name="Lopez G."/>
            <person name="Yakimov M.M."/>
            <person name="Ferrer M."/>
        </authorList>
    </citation>
    <scope>NUCLEOTIDE SEQUENCE</scope>
</reference>
<accession>J9FZG9</accession>
<gene>
    <name evidence="1" type="ORF">EVA_19156</name>
</gene>
<organism evidence="1">
    <name type="scientific">gut metagenome</name>
    <dbReference type="NCBI Taxonomy" id="749906"/>
    <lineage>
        <taxon>unclassified sequences</taxon>
        <taxon>metagenomes</taxon>
        <taxon>organismal metagenomes</taxon>
    </lineage>
</organism>
<sequence length="122" mass="13293">MPTVVEGISGEDWEGEVIEVDFRLNLTCPGSHYMPSVRTDCLHVVVLYAGIGFHAFVLEPYTDHHAPMVTKFLLGSSFELNAKGGVVFVDGTDFSRNWQRSTAANAEAGTDTDMPTLEGSLN</sequence>
<evidence type="ECO:0000313" key="1">
    <source>
        <dbReference type="EMBL" id="EJW92734.1"/>
    </source>
</evidence>
<name>J9FZG9_9ZZZZ</name>
<protein>
    <submittedName>
        <fullName evidence="1">Uncharacterized protein</fullName>
    </submittedName>
</protein>